<dbReference type="GO" id="GO:0019433">
    <property type="term" value="P:triglyceride catabolic process"/>
    <property type="evidence" value="ECO:0007669"/>
    <property type="project" value="TreeGrafter"/>
</dbReference>
<dbReference type="SUPFAM" id="SSF53474">
    <property type="entry name" value="alpha/beta-Hydrolases"/>
    <property type="match status" value="1"/>
</dbReference>
<keyword evidence="2" id="KW-0378">Hydrolase</keyword>
<evidence type="ECO:0000313" key="8">
    <source>
        <dbReference type="Proteomes" id="UP000290189"/>
    </source>
</evidence>
<feature type="active site" evidence="3">
    <location>
        <position position="430"/>
    </location>
</feature>
<dbReference type="PANTHER" id="PTHR23025:SF3">
    <property type="entry name" value="HORMONE-SENSITIVE LIPASE"/>
    <property type="match status" value="1"/>
</dbReference>
<dbReference type="OrthoDB" id="408631at2759"/>
<dbReference type="EMBL" id="CDSF01000124">
    <property type="protein sequence ID" value="CEP02339.1"/>
    <property type="molecule type" value="Genomic_DNA"/>
</dbReference>
<evidence type="ECO:0000259" key="4">
    <source>
        <dbReference type="Pfam" id="PF07859"/>
    </source>
</evidence>
<dbReference type="GO" id="GO:0005829">
    <property type="term" value="C:cytosol"/>
    <property type="evidence" value="ECO:0007669"/>
    <property type="project" value="TreeGrafter"/>
</dbReference>
<sequence length="595" mass="65643">MTADLQAVRDHVLAVLDAADRQAAEMGAGRATGHVDLAGQVVADLKVVLGRVVADLDLMRARIGAPAAPVQSVGIAASIRLPTHDICIAMSHQFRADRVNHPPNRRAVDLIVSRMDDCLAGLHPLLASERRSWCRIRCNALVVEVGKIGVLGEMLPAAAAVPDDSLVMRPHSAFVRDAFAAGDHDHVRLTRSMRRFYARLEKLKCMARDACRYRTVYCQYLSLMAGAVYYSGKPELARVESEALSVKPDIQMVKYMWNMSEQAAGRVLFHLTFPPIGTHFCFVVDARDLPDAERAVCADQPPVTCRFLFARGGLTLGESLSLCPSWPLSRDIWRNVQGPLALNGDPPGAVVLHFHGGGFVGQTSWSHQTYTRKWANSTGFPVLSCDYRLAPEHRFPAAVDDAWLCYLWVRAHAERCLGVPPSRIILAGDSAGGNLCAAIAVRAIQRNVPLPMGLLLAYPVMCVSRDVFYPSMLSCLEETMVPFGFLLVCLDAYVSDRREAISNPELSPGVATDDILQRFPPTRLMVGTNDPLLDQCIEFAERLRHLDRNVDLQVYPQFGHGFLSFDNLLVGIRQARTSIEQCNTWLRDLANVPTV</sequence>
<organism evidence="5 7">
    <name type="scientific">Plasmodiophora brassicae</name>
    <name type="common">Clubroot disease agent</name>
    <dbReference type="NCBI Taxonomy" id="37360"/>
    <lineage>
        <taxon>Eukaryota</taxon>
        <taxon>Sar</taxon>
        <taxon>Rhizaria</taxon>
        <taxon>Endomyxa</taxon>
        <taxon>Phytomyxea</taxon>
        <taxon>Plasmodiophorida</taxon>
        <taxon>Plasmodiophoridae</taxon>
        <taxon>Plasmodiophora</taxon>
    </lineage>
</organism>
<dbReference type="PROSITE" id="PS01174">
    <property type="entry name" value="LIPASE_GDXG_SER"/>
    <property type="match status" value="1"/>
</dbReference>
<reference evidence="5 7" key="1">
    <citation type="submission" date="2015-02" db="EMBL/GenBank/DDBJ databases">
        <authorList>
            <person name="Chooi Y.-H."/>
        </authorList>
    </citation>
    <scope>NUCLEOTIDE SEQUENCE [LARGE SCALE GENOMIC DNA]</scope>
    <source>
        <strain evidence="5">E3</strain>
    </source>
</reference>
<reference evidence="6 8" key="2">
    <citation type="submission" date="2018-03" db="EMBL/GenBank/DDBJ databases">
        <authorList>
            <person name="Fogelqvist J."/>
        </authorList>
    </citation>
    <scope>NUCLEOTIDE SEQUENCE [LARGE SCALE GENOMIC DNA]</scope>
</reference>
<evidence type="ECO:0000256" key="2">
    <source>
        <dbReference type="ARBA" id="ARBA00022801"/>
    </source>
</evidence>
<comment type="similarity">
    <text evidence="1">Belongs to the 'GDXG' lipolytic enzyme family.</text>
</comment>
<protein>
    <recommendedName>
        <fullName evidence="4">Alpha/beta hydrolase fold-3 domain-containing protein</fullName>
    </recommendedName>
</protein>
<keyword evidence="6" id="KW-0496">Mitochondrion</keyword>
<evidence type="ECO:0000256" key="1">
    <source>
        <dbReference type="ARBA" id="ARBA00010515"/>
    </source>
</evidence>
<dbReference type="PANTHER" id="PTHR23025">
    <property type="entry name" value="TRIACYLGLYCEROL LIPASE"/>
    <property type="match status" value="1"/>
</dbReference>
<proteinExistence type="inferred from homology"/>
<gene>
    <name evidence="5" type="ORF">PBRA_008923</name>
    <name evidence="6" type="ORF">PLBR_LOCUS949</name>
</gene>
<name>A0A0G4J4P6_PLABS</name>
<dbReference type="Pfam" id="PF07859">
    <property type="entry name" value="Abhydrolase_3"/>
    <property type="match status" value="1"/>
</dbReference>
<dbReference type="GO" id="GO:0004771">
    <property type="term" value="F:sterol ester esterase activity"/>
    <property type="evidence" value="ECO:0007669"/>
    <property type="project" value="TreeGrafter"/>
</dbReference>
<evidence type="ECO:0000313" key="6">
    <source>
        <dbReference type="EMBL" id="SPQ93734.1"/>
    </source>
</evidence>
<keyword evidence="7" id="KW-1185">Reference proteome</keyword>
<dbReference type="InterPro" id="IPR002168">
    <property type="entry name" value="Lipase_GDXG_HIS_AS"/>
</dbReference>
<dbReference type="STRING" id="37360.A0A0G4J4P6"/>
<dbReference type="AlphaFoldDB" id="A0A0G4J4P6"/>
<feature type="domain" description="Alpha/beta hydrolase fold-3" evidence="4">
    <location>
        <begin position="351"/>
        <end position="563"/>
    </location>
</feature>
<dbReference type="EMBL" id="OVEO01000001">
    <property type="protein sequence ID" value="SPQ93734.1"/>
    <property type="molecule type" value="Genomic_DNA"/>
</dbReference>
<dbReference type="GO" id="GO:0004806">
    <property type="term" value="F:triacylglycerol lipase activity"/>
    <property type="evidence" value="ECO:0007669"/>
    <property type="project" value="TreeGrafter"/>
</dbReference>
<geneLocation type="mitochondrion" evidence="6"/>
<dbReference type="PROSITE" id="PS01173">
    <property type="entry name" value="LIPASE_GDXG_HIS"/>
    <property type="match status" value="1"/>
</dbReference>
<evidence type="ECO:0000256" key="3">
    <source>
        <dbReference type="PROSITE-ProRule" id="PRU10038"/>
    </source>
</evidence>
<dbReference type="InterPro" id="IPR013094">
    <property type="entry name" value="AB_hydrolase_3"/>
</dbReference>
<dbReference type="Gene3D" id="3.40.50.1820">
    <property type="entry name" value="alpha/beta hydrolase"/>
    <property type="match status" value="1"/>
</dbReference>
<dbReference type="Proteomes" id="UP000039324">
    <property type="component" value="Unassembled WGS sequence"/>
</dbReference>
<accession>A0A0G4J4P6</accession>
<evidence type="ECO:0000313" key="5">
    <source>
        <dbReference type="EMBL" id="CEP02339.1"/>
    </source>
</evidence>
<dbReference type="InterPro" id="IPR029058">
    <property type="entry name" value="AB_hydrolase_fold"/>
</dbReference>
<dbReference type="Proteomes" id="UP000290189">
    <property type="component" value="Unassembled WGS sequence"/>
</dbReference>
<evidence type="ECO:0000313" key="7">
    <source>
        <dbReference type="Proteomes" id="UP000039324"/>
    </source>
</evidence>
<dbReference type="InterPro" id="IPR033140">
    <property type="entry name" value="Lipase_GDXG_put_SER_AS"/>
</dbReference>